<comment type="caution">
    <text evidence="1">The sequence shown here is derived from an EMBL/GenBank/DDBJ whole genome shotgun (WGS) entry which is preliminary data.</text>
</comment>
<evidence type="ECO:0000313" key="2">
    <source>
        <dbReference type="Proteomes" id="UP001186974"/>
    </source>
</evidence>
<feature type="non-terminal residue" evidence="1">
    <location>
        <position position="69"/>
    </location>
</feature>
<name>A0ACC3DH28_9PEZI</name>
<accession>A0ACC3DH28</accession>
<organism evidence="1 2">
    <name type="scientific">Coniosporium uncinatum</name>
    <dbReference type="NCBI Taxonomy" id="93489"/>
    <lineage>
        <taxon>Eukaryota</taxon>
        <taxon>Fungi</taxon>
        <taxon>Dikarya</taxon>
        <taxon>Ascomycota</taxon>
        <taxon>Pezizomycotina</taxon>
        <taxon>Dothideomycetes</taxon>
        <taxon>Dothideomycetes incertae sedis</taxon>
        <taxon>Coniosporium</taxon>
    </lineage>
</organism>
<sequence>MAQGRVPPTPASFPVLTGTPVAGMAYLDRPQPAGYFIFPDLSVRHEGKYRLAFALFEELKEAKDMDSEE</sequence>
<proteinExistence type="predicted"/>
<dbReference type="EMBL" id="JAWDJW010004622">
    <property type="protein sequence ID" value="KAK3073454.1"/>
    <property type="molecule type" value="Genomic_DNA"/>
</dbReference>
<protein>
    <submittedName>
        <fullName evidence="1">Velum formation- protein</fullName>
    </submittedName>
</protein>
<dbReference type="Proteomes" id="UP001186974">
    <property type="component" value="Unassembled WGS sequence"/>
</dbReference>
<reference evidence="1" key="1">
    <citation type="submission" date="2024-09" db="EMBL/GenBank/DDBJ databases">
        <title>Black Yeasts Isolated from many extreme environments.</title>
        <authorList>
            <person name="Coleine C."/>
            <person name="Stajich J.E."/>
            <person name="Selbmann L."/>
        </authorList>
    </citation>
    <scope>NUCLEOTIDE SEQUENCE</scope>
    <source>
        <strain evidence="1">CCFEE 5737</strain>
    </source>
</reference>
<gene>
    <name evidence="1" type="primary">VEL1</name>
    <name evidence="1" type="ORF">LTS18_014434</name>
</gene>
<evidence type="ECO:0000313" key="1">
    <source>
        <dbReference type="EMBL" id="KAK3073454.1"/>
    </source>
</evidence>
<keyword evidence="2" id="KW-1185">Reference proteome</keyword>